<dbReference type="AlphaFoldDB" id="A0A0G4GFS8"/>
<name>A0A0G4GFS8_VITBC</name>
<feature type="compositionally biased region" description="Basic and acidic residues" evidence="1">
    <location>
        <begin position="25"/>
        <end position="36"/>
    </location>
</feature>
<proteinExistence type="predicted"/>
<dbReference type="EMBL" id="CDMY01000646">
    <property type="protein sequence ID" value="CEM28163.1"/>
    <property type="molecule type" value="Genomic_DNA"/>
</dbReference>
<accession>A0A0G4GFS8</accession>
<gene>
    <name evidence="2" type="ORF">Vbra_17653</name>
</gene>
<dbReference type="VEuPathDB" id="CryptoDB:Vbra_17653"/>
<evidence type="ECO:0000313" key="3">
    <source>
        <dbReference type="Proteomes" id="UP000041254"/>
    </source>
</evidence>
<evidence type="ECO:0000256" key="1">
    <source>
        <dbReference type="SAM" id="MobiDB-lite"/>
    </source>
</evidence>
<feature type="region of interest" description="Disordered" evidence="1">
    <location>
        <begin position="355"/>
        <end position="374"/>
    </location>
</feature>
<organism evidence="2 3">
    <name type="scientific">Vitrella brassicaformis (strain CCMP3155)</name>
    <dbReference type="NCBI Taxonomy" id="1169540"/>
    <lineage>
        <taxon>Eukaryota</taxon>
        <taxon>Sar</taxon>
        <taxon>Alveolata</taxon>
        <taxon>Colpodellida</taxon>
        <taxon>Vitrellaceae</taxon>
        <taxon>Vitrella</taxon>
    </lineage>
</organism>
<feature type="region of interest" description="Disordered" evidence="1">
    <location>
        <begin position="25"/>
        <end position="48"/>
    </location>
</feature>
<keyword evidence="3" id="KW-1185">Reference proteome</keyword>
<evidence type="ECO:0000313" key="2">
    <source>
        <dbReference type="EMBL" id="CEM28163.1"/>
    </source>
</evidence>
<dbReference type="Proteomes" id="UP000041254">
    <property type="component" value="Unassembled WGS sequence"/>
</dbReference>
<feature type="compositionally biased region" description="Acidic residues" evidence="1">
    <location>
        <begin position="361"/>
        <end position="370"/>
    </location>
</feature>
<sequence>MLSGRCVGGKGLRSLKLATEELALEAERESPTDEKMLQPNGMPSPAMLPAKTRLSSLESWLSGQRGALKLTEKAMSLIGDAEEDNGGQREHAVFTDAARKLQLLGLHTQLRNKQTTPEGAIAALQPIISPSLLEEARMATMRDELTRRLFSLSPDDATWKDKFHFLLSLPPSSPVPSFSPMQILDTFAGHYDKDVMPPMPTRRLATRAVDLNGQQPHANAAGTAGKRQRVGDGDDGDGDSDGPRRSRGRLVTSVYAEPMLCDDVNVAERLQAVAHEICSSEQEEPIATSAGSPYGRLRDWLNCFTLNPISAMTLLYKSSRDSFEYPAFLDRSHDASGSRRLLLVRDGDTHLLATTFGNGGDAEDDLEPEDSTAHETTDCPVAFYTISGVCDTPSKIMASAKGVVAVAGRDGVVPADGQPFGNVYIGRHDAALLWLGGADNGPAADLSSCLMVIETPYLPRSASLESRHIYNSGRRVSWKGSLASSPAFTAKEIELWALHD</sequence>
<feature type="region of interest" description="Disordered" evidence="1">
    <location>
        <begin position="214"/>
        <end position="249"/>
    </location>
</feature>
<reference evidence="2 3" key="1">
    <citation type="submission" date="2014-11" db="EMBL/GenBank/DDBJ databases">
        <authorList>
            <person name="Zhu J."/>
            <person name="Qi W."/>
            <person name="Song R."/>
        </authorList>
    </citation>
    <scope>NUCLEOTIDE SEQUENCE [LARGE SCALE GENOMIC DNA]</scope>
</reference>
<dbReference type="InParanoid" id="A0A0G4GFS8"/>
<evidence type="ECO:0008006" key="4">
    <source>
        <dbReference type="Google" id="ProtNLM"/>
    </source>
</evidence>
<protein>
    <recommendedName>
        <fullName evidence="4">TLDc domain-containing protein</fullName>
    </recommendedName>
</protein>